<dbReference type="PANTHER" id="PTHR23061">
    <property type="entry name" value="DNA POLYMERASE 2 ALPHA 70 KDA SUBUNIT"/>
    <property type="match status" value="1"/>
</dbReference>
<dbReference type="Pfam" id="PF04042">
    <property type="entry name" value="DNA_pol_E_B"/>
    <property type="match status" value="1"/>
</dbReference>
<evidence type="ECO:0000259" key="6">
    <source>
        <dbReference type="Pfam" id="PF04042"/>
    </source>
</evidence>
<organism evidence="8 9">
    <name type="scientific">Astathelohania contejeani</name>
    <dbReference type="NCBI Taxonomy" id="164912"/>
    <lineage>
        <taxon>Eukaryota</taxon>
        <taxon>Fungi</taxon>
        <taxon>Fungi incertae sedis</taxon>
        <taxon>Microsporidia</taxon>
        <taxon>Astathelohaniidae</taxon>
        <taxon>Astathelohania</taxon>
    </lineage>
</organism>
<evidence type="ECO:0000259" key="7">
    <source>
        <dbReference type="Pfam" id="PF22062"/>
    </source>
</evidence>
<keyword evidence="9" id="KW-1185">Reference proteome</keyword>
<dbReference type="PANTHER" id="PTHR23061:SF12">
    <property type="entry name" value="DNA POLYMERASE ALPHA SUBUNIT B"/>
    <property type="match status" value="1"/>
</dbReference>
<feature type="domain" description="DNA polymerase alpha subunit B OB" evidence="7">
    <location>
        <begin position="59"/>
        <end position="144"/>
    </location>
</feature>
<reference evidence="8 9" key="1">
    <citation type="submission" date="2019-01" db="EMBL/GenBank/DDBJ databases">
        <title>Genomes sequencing and comparative genomics of infectious freshwater microsporidia, Cucumispora dikerogammari and Thelohania contejeani.</title>
        <authorList>
            <person name="Cormier A."/>
            <person name="Giraud I."/>
            <person name="Wattier R."/>
            <person name="Teixeira M."/>
            <person name="Grandjean F."/>
            <person name="Rigaud T."/>
            <person name="Cordaux R."/>
        </authorList>
    </citation>
    <scope>NUCLEOTIDE SEQUENCE [LARGE SCALE GENOMIC DNA]</scope>
    <source>
        <strain evidence="8">T1</strain>
        <tissue evidence="8">Spores</tissue>
    </source>
</reference>
<dbReference type="Gene3D" id="3.60.21.60">
    <property type="match status" value="2"/>
</dbReference>
<accession>A0ABQ7HVQ5</accession>
<protein>
    <recommendedName>
        <fullName evidence="3">DNA polymerase alpha subunit B</fullName>
    </recommendedName>
</protein>
<comment type="subcellular location">
    <subcellularLocation>
        <location evidence="1">Nucleus</location>
    </subcellularLocation>
</comment>
<sequence length="415" mass="47736">MDIEEKILNKLNKNFLLERVKIRPVKQYTRDKLFFIKKYEKQDYIQHRLTKMQPFFLELLEISEFKSVNHTSQTHFYTFGMIVSPNGSKITEDNVYLASNIDGSNEVPVKLNLKYLKKYSLFPGEIVAILGKNTNGNEIYVEEIHCMPILDINPIYDAEKKRNEKIYQTPLEIICCSGPYLVNDTNSLSIILLKNPDLFILHGPFITTPSSSMAPMEYFKSEIIDKLEAWLRQSLYSKIILIPTIDDILTLGIYPQFPINLKGINDRIIIMSNPCQFYVNEFLFGSSTLDILLSLTSEECFYNGEHGINDQCSDLLFSDDRPARMAYHVVFQKSFLPVFPCKDSVNLGASDILDMDVTPDFLILSSKIRHFSKNIGPSVVINTGIQSKPENKRYGKIVIGDDSKQRYKVTLESWI</sequence>
<comment type="caution">
    <text evidence="8">The sequence shown here is derived from an EMBL/GenBank/DDBJ whole genome shotgun (WGS) entry which is preliminary data.</text>
</comment>
<gene>
    <name evidence="8" type="primary">Pola2</name>
    <name evidence="8" type="ORF">TCON_2544</name>
</gene>
<evidence type="ECO:0000256" key="1">
    <source>
        <dbReference type="ARBA" id="ARBA00004123"/>
    </source>
</evidence>
<evidence type="ECO:0000256" key="2">
    <source>
        <dbReference type="ARBA" id="ARBA00007299"/>
    </source>
</evidence>
<keyword evidence="4" id="KW-0235">DNA replication</keyword>
<evidence type="ECO:0000256" key="4">
    <source>
        <dbReference type="ARBA" id="ARBA00022705"/>
    </source>
</evidence>
<feature type="domain" description="DNA polymerase alpha/delta/epsilon subunit B" evidence="6">
    <location>
        <begin position="173"/>
        <end position="373"/>
    </location>
</feature>
<evidence type="ECO:0000313" key="9">
    <source>
        <dbReference type="Proteomes" id="UP001516464"/>
    </source>
</evidence>
<proteinExistence type="inferred from homology"/>
<comment type="similarity">
    <text evidence="2">Belongs to the DNA polymerase alpha subunit B family.</text>
</comment>
<dbReference type="InterPro" id="IPR007185">
    <property type="entry name" value="DNA_pol_a/d/e_bsu"/>
</dbReference>
<dbReference type="Pfam" id="PF22062">
    <property type="entry name" value="OB_DPOA2"/>
    <property type="match status" value="1"/>
</dbReference>
<evidence type="ECO:0000256" key="3">
    <source>
        <dbReference type="ARBA" id="ARBA00018596"/>
    </source>
</evidence>
<evidence type="ECO:0000313" key="8">
    <source>
        <dbReference type="EMBL" id="KAF7679654.1"/>
    </source>
</evidence>
<evidence type="ECO:0000256" key="5">
    <source>
        <dbReference type="ARBA" id="ARBA00023242"/>
    </source>
</evidence>
<name>A0ABQ7HVQ5_9MICR</name>
<dbReference type="InterPro" id="IPR054300">
    <property type="entry name" value="OB_DPOA2"/>
</dbReference>
<keyword evidence="5" id="KW-0539">Nucleus</keyword>
<dbReference type="Proteomes" id="UP001516464">
    <property type="component" value="Unassembled WGS sequence"/>
</dbReference>
<dbReference type="EMBL" id="SBIQ01000355">
    <property type="protein sequence ID" value="KAF7679654.1"/>
    <property type="molecule type" value="Genomic_DNA"/>
</dbReference>
<dbReference type="InterPro" id="IPR016722">
    <property type="entry name" value="DNA_pol_alpha_bsu"/>
</dbReference>